<sequence>MPSRFGCFPFWTRLIPPCISLRYLYILVLMDGSVNNFDYQA</sequence>
<dbReference type="Gramene" id="PRQ23268">
    <property type="protein sequence ID" value="PRQ23268"/>
    <property type="gene ID" value="RchiOBHm_Chr6g0259491"/>
</dbReference>
<evidence type="ECO:0000313" key="1">
    <source>
        <dbReference type="EMBL" id="PRQ23268.1"/>
    </source>
</evidence>
<accession>A0A2P6PMV3</accession>
<name>A0A2P6PMV3_ROSCH</name>
<dbReference type="AlphaFoldDB" id="A0A2P6PMV3"/>
<gene>
    <name evidence="1" type="ORF">RchiOBHm_Chr6g0259491</name>
</gene>
<evidence type="ECO:0000313" key="2">
    <source>
        <dbReference type="Proteomes" id="UP000238479"/>
    </source>
</evidence>
<dbReference type="EMBL" id="PDCK01000044">
    <property type="protein sequence ID" value="PRQ23268.1"/>
    <property type="molecule type" value="Genomic_DNA"/>
</dbReference>
<keyword evidence="2" id="KW-1185">Reference proteome</keyword>
<reference evidence="1 2" key="1">
    <citation type="journal article" date="2018" name="Nat. Genet.">
        <title>The Rosa genome provides new insights in the design of modern roses.</title>
        <authorList>
            <person name="Bendahmane M."/>
        </authorList>
    </citation>
    <scope>NUCLEOTIDE SEQUENCE [LARGE SCALE GENOMIC DNA]</scope>
    <source>
        <strain evidence="2">cv. Old Blush</strain>
    </source>
</reference>
<protein>
    <submittedName>
        <fullName evidence="1">Uncharacterized protein</fullName>
    </submittedName>
</protein>
<organism evidence="1 2">
    <name type="scientific">Rosa chinensis</name>
    <name type="common">China rose</name>
    <dbReference type="NCBI Taxonomy" id="74649"/>
    <lineage>
        <taxon>Eukaryota</taxon>
        <taxon>Viridiplantae</taxon>
        <taxon>Streptophyta</taxon>
        <taxon>Embryophyta</taxon>
        <taxon>Tracheophyta</taxon>
        <taxon>Spermatophyta</taxon>
        <taxon>Magnoliopsida</taxon>
        <taxon>eudicotyledons</taxon>
        <taxon>Gunneridae</taxon>
        <taxon>Pentapetalae</taxon>
        <taxon>rosids</taxon>
        <taxon>fabids</taxon>
        <taxon>Rosales</taxon>
        <taxon>Rosaceae</taxon>
        <taxon>Rosoideae</taxon>
        <taxon>Rosoideae incertae sedis</taxon>
        <taxon>Rosa</taxon>
    </lineage>
</organism>
<dbReference type="Proteomes" id="UP000238479">
    <property type="component" value="Chromosome 6"/>
</dbReference>
<comment type="caution">
    <text evidence="1">The sequence shown here is derived from an EMBL/GenBank/DDBJ whole genome shotgun (WGS) entry which is preliminary data.</text>
</comment>
<proteinExistence type="predicted"/>